<dbReference type="FunFam" id="2.30.38.10:FF:000001">
    <property type="entry name" value="Non-ribosomal peptide synthetase PvdI"/>
    <property type="match status" value="1"/>
</dbReference>
<dbReference type="Pfam" id="PF00550">
    <property type="entry name" value="PP-binding"/>
    <property type="match status" value="1"/>
</dbReference>
<dbReference type="GO" id="GO:0044550">
    <property type="term" value="P:secondary metabolite biosynthetic process"/>
    <property type="evidence" value="ECO:0007669"/>
    <property type="project" value="TreeGrafter"/>
</dbReference>
<name>A8ICS3_AZOC5</name>
<dbReference type="Pfam" id="PF00975">
    <property type="entry name" value="Thioesterase"/>
    <property type="match status" value="1"/>
</dbReference>
<dbReference type="SMART" id="SM00823">
    <property type="entry name" value="PKS_PP"/>
    <property type="match status" value="1"/>
</dbReference>
<dbReference type="Gene3D" id="3.40.50.980">
    <property type="match status" value="2"/>
</dbReference>
<dbReference type="HOGENOM" id="CLU_000022_2_13_5"/>
<reference evidence="6" key="2">
    <citation type="submission" date="2007-04" db="EMBL/GenBank/DDBJ databases">
        <title>Complete genome sequence of the nitrogen-fixing bacterium Azorhizobium caulinodans ORS571.</title>
        <authorList>
            <person name="Lee K.B."/>
            <person name="Backer P.D."/>
            <person name="Aono T."/>
            <person name="Liu C.T."/>
            <person name="Suzuki S."/>
            <person name="Suzuki T."/>
            <person name="Kaneko T."/>
            <person name="Yamada M."/>
            <person name="Tabata S."/>
            <person name="Kupfer D.M."/>
            <person name="Najar F.Z."/>
            <person name="Wiley G.B."/>
            <person name="Roe B."/>
            <person name="Binnewies T."/>
            <person name="Ussery D."/>
            <person name="Vereecke D."/>
            <person name="Gevers D."/>
            <person name="Holsters M."/>
            <person name="Oyaizu H."/>
        </authorList>
    </citation>
    <scope>NUCLEOTIDE SEQUENCE [LARGE SCALE GENOMIC DNA]</scope>
    <source>
        <strain evidence="6">ATCC 43989 / DSM 5975 / JCM 20966 / LMG 6465 / NBRC 14845 / NCIMB 13405 / ORS 571</strain>
    </source>
</reference>
<dbReference type="SUPFAM" id="SSF56801">
    <property type="entry name" value="Acetyl-CoA synthetase-like"/>
    <property type="match status" value="1"/>
</dbReference>
<reference evidence="5 6" key="5">
    <citation type="journal article" date="2010" name="Appl. Environ. Microbiol.">
        <title>phrR-like gene praR of Azorhizobium caulinodans ORS571 is essential for symbiosis with Sesbania rostrata and is involved in expression of reb genes.</title>
        <authorList>
            <person name="Akiba N."/>
            <person name="Aono T."/>
            <person name="Toyazaki H."/>
            <person name="Sato S."/>
            <person name="Oyaizu H."/>
        </authorList>
    </citation>
    <scope>NUCLEOTIDE SEQUENCE [LARGE SCALE GENOMIC DNA]</scope>
    <source>
        <strain evidence="6">ATCC 43989 / DSM 5975 / JCM 20966 / LMG 6465 / NBRC 14845 / NCIMB 13405 / ORS 571</strain>
    </source>
</reference>
<reference evidence="5 6" key="1">
    <citation type="journal article" date="2007" name="Appl. Environ. Microbiol.">
        <title>Rhizobial factors required for stem nodule maturation and maintenance in Sesbania rostrata-Azorhizobium caulinodans ORS571 symbiosis.</title>
        <authorList>
            <person name="Suzuki S."/>
            <person name="Aono T."/>
            <person name="Lee KB."/>
            <person name="Suzuki T."/>
            <person name="Liu CT."/>
            <person name="Miwa H."/>
            <person name="Wakao S."/>
            <person name="Iki T."/>
            <person name="Oyaizu H."/>
        </authorList>
    </citation>
    <scope>NUCLEOTIDE SEQUENCE [LARGE SCALE GENOMIC DNA]</scope>
    <source>
        <strain evidence="6">ATCC 43989 / DSM 5975 / JCM 20966 / LMG 6465 / NBRC 14845 / NCIMB 13405 / ORS 571</strain>
    </source>
</reference>
<reference evidence="5 6" key="6">
    <citation type="journal article" date="2011" name="Appl. Environ. Microbiol.">
        <title>Involvement of the azorhizobial chromosome partition gene (parA) in the onset of bacteroid differentiation during Sesbania rostrata stem nodule development.</title>
        <authorList>
            <person name="Liu CT."/>
            <person name="Lee KB."/>
            <person name="Wang YS."/>
            <person name="Peng MH."/>
            <person name="Lee KT."/>
            <person name="Suzuki S."/>
            <person name="Suzuki T."/>
            <person name="Oyaizu H."/>
        </authorList>
    </citation>
    <scope>NUCLEOTIDE SEQUENCE [LARGE SCALE GENOMIC DNA]</scope>
    <source>
        <strain evidence="6">ATCC 43989 / DSM 5975 / JCM 20966 / LMG 6465 / NBRC 14845 / NCIMB 13405 / ORS 571</strain>
    </source>
</reference>
<dbReference type="Proteomes" id="UP000000270">
    <property type="component" value="Chromosome"/>
</dbReference>
<dbReference type="CDD" id="cd17649">
    <property type="entry name" value="A_NRPS_PvdJ-like"/>
    <property type="match status" value="1"/>
</dbReference>
<dbReference type="PROSITE" id="PS50075">
    <property type="entry name" value="CARRIER"/>
    <property type="match status" value="1"/>
</dbReference>
<dbReference type="PANTHER" id="PTHR45527:SF1">
    <property type="entry name" value="FATTY ACID SYNTHASE"/>
    <property type="match status" value="1"/>
</dbReference>
<dbReference type="InterPro" id="IPR036736">
    <property type="entry name" value="ACP-like_sf"/>
</dbReference>
<keyword evidence="2" id="KW-0596">Phosphopantetheine</keyword>
<dbReference type="PROSITE" id="PS00455">
    <property type="entry name" value="AMP_BINDING"/>
    <property type="match status" value="1"/>
</dbReference>
<dbReference type="EMBL" id="AP009384">
    <property type="protein sequence ID" value="BAF89244.1"/>
    <property type="molecule type" value="Genomic_DNA"/>
</dbReference>
<reference evidence="5 6" key="4">
    <citation type="journal article" date="2009" name="Appl. Environ. Microbiol.">
        <title>Comparative genome-wide transcriptional profiling of Azorhizobium caulinodans ORS571 grown under free-living and symbiotic conditions.</title>
        <authorList>
            <person name="Tsukada S."/>
            <person name="Aono T."/>
            <person name="Akiba N."/>
            <person name="Lee KB."/>
            <person name="Liu CT."/>
            <person name="Toyazaki H."/>
            <person name="Oyaizu H."/>
        </authorList>
    </citation>
    <scope>NUCLEOTIDE SEQUENCE [LARGE SCALE GENOMIC DNA]</scope>
    <source>
        <strain evidence="6">ATCC 43989 / DSM 5975 / JCM 20966 / LMG 6465 / NBRC 14845 / NCIMB 13405 / ORS 571</strain>
    </source>
</reference>
<dbReference type="Pfam" id="PF00501">
    <property type="entry name" value="AMP-binding"/>
    <property type="match status" value="1"/>
</dbReference>
<feature type="domain" description="Carrier" evidence="4">
    <location>
        <begin position="985"/>
        <end position="1061"/>
    </location>
</feature>
<dbReference type="InterPro" id="IPR029058">
    <property type="entry name" value="AB_hydrolase_fold"/>
</dbReference>
<proteinExistence type="predicted"/>
<dbReference type="GO" id="GO:0031177">
    <property type="term" value="F:phosphopantetheine binding"/>
    <property type="evidence" value="ECO:0007669"/>
    <property type="project" value="InterPro"/>
</dbReference>
<dbReference type="GO" id="GO:0043041">
    <property type="term" value="P:amino acid activation for nonribosomal peptide biosynthetic process"/>
    <property type="evidence" value="ECO:0007669"/>
    <property type="project" value="TreeGrafter"/>
</dbReference>
<protein>
    <submittedName>
        <fullName evidence="5">Vicibactin biosynthesis non-ribosomal peptide synthase protein</fullName>
    </submittedName>
</protein>
<dbReference type="Gene3D" id="3.40.50.1820">
    <property type="entry name" value="alpha/beta hydrolase"/>
    <property type="match status" value="1"/>
</dbReference>
<gene>
    <name evidence="5" type="ordered locus">AZC_3246</name>
</gene>
<dbReference type="Gene3D" id="2.30.38.10">
    <property type="entry name" value="Luciferase, Domain 3"/>
    <property type="match status" value="1"/>
</dbReference>
<dbReference type="Gene3D" id="1.10.1200.10">
    <property type="entry name" value="ACP-like"/>
    <property type="match status" value="1"/>
</dbReference>
<keyword evidence="6" id="KW-1185">Reference proteome</keyword>
<dbReference type="SUPFAM" id="SSF52777">
    <property type="entry name" value="CoA-dependent acyltransferases"/>
    <property type="match status" value="2"/>
</dbReference>
<evidence type="ECO:0000256" key="1">
    <source>
        <dbReference type="ARBA" id="ARBA00001957"/>
    </source>
</evidence>
<dbReference type="InterPro" id="IPR023213">
    <property type="entry name" value="CAT-like_dom_sf"/>
</dbReference>
<dbReference type="eggNOG" id="COG3319">
    <property type="taxonomic scope" value="Bacteria"/>
</dbReference>
<dbReference type="SUPFAM" id="SSF53474">
    <property type="entry name" value="alpha/beta-Hydrolases"/>
    <property type="match status" value="1"/>
</dbReference>
<dbReference type="KEGG" id="azc:AZC_3246"/>
<dbReference type="PANTHER" id="PTHR45527">
    <property type="entry name" value="NONRIBOSOMAL PEPTIDE SYNTHETASE"/>
    <property type="match status" value="1"/>
</dbReference>
<dbReference type="InterPro" id="IPR001031">
    <property type="entry name" value="Thioesterase"/>
</dbReference>
<dbReference type="FunFam" id="3.30.300.30:FF:000010">
    <property type="entry name" value="Enterobactin synthetase component F"/>
    <property type="match status" value="1"/>
</dbReference>
<dbReference type="InterPro" id="IPR045851">
    <property type="entry name" value="AMP-bd_C_sf"/>
</dbReference>
<accession>A8ICS3</accession>
<dbReference type="Gene3D" id="3.30.559.10">
    <property type="entry name" value="Chloramphenicol acetyltransferase-like domain"/>
    <property type="match status" value="1"/>
</dbReference>
<dbReference type="InterPro" id="IPR025110">
    <property type="entry name" value="AMP-bd_C"/>
</dbReference>
<dbReference type="InterPro" id="IPR001242">
    <property type="entry name" value="Condensation_dom"/>
</dbReference>
<dbReference type="STRING" id="438753.AZC_3246"/>
<dbReference type="Pfam" id="PF13193">
    <property type="entry name" value="AMP-binding_C"/>
    <property type="match status" value="1"/>
</dbReference>
<dbReference type="InterPro" id="IPR009081">
    <property type="entry name" value="PP-bd_ACP"/>
</dbReference>
<dbReference type="InterPro" id="IPR010071">
    <property type="entry name" value="AA_adenyl_dom"/>
</dbReference>
<evidence type="ECO:0000256" key="2">
    <source>
        <dbReference type="ARBA" id="ARBA00022450"/>
    </source>
</evidence>
<sequence length="1344" mass="144934">MGGSAPQLQPGGRAMTHADAAVETKDHELKGYDLTPSQRRVWSLEQIGNSAVAGRPLLELGLSGPLDVTTLRTALDRLALRHPALRLRFRVHPGGRVLQLPDDAAALPLSVCDLSAQTSGDAAHAYQRIRNELAVPDIETGVPAQAVLVRLSAHEARLLIVLHPIICDTVSLDILADSFALLYADAEAGSAGLSLAGAPLAWLERPEASPETLSQWETRLADDHADATLPLAGRRETRVDGARSAQLQTLGTAEAEAARAAATACGTSLALFLSAAFGVLLTRYSGQTRLKYGVALDAPLGGERREIGRVADVLPLLLDLSSGLSFKDALGRVAEALDAARSHYVPFETLAQTFWVNNEDNGRGFLPSVHMHRPLPPAVVITPGGLRITAIAQPPLPLDADFLFISRDLPDGSIELVLDHPAGLFDPRLVDRALTHLARIIGAASAGPEKSLRDIQLVSPAELEALSRPYPDGARDDPRPVHALIAGHVPRAPETPAIFFGDTVWTRAALDRYANRIANMLLAAGARRESCVAVALRRSPEAIGAILGVLKAGAAFIPVEPDHPAQRNDHILADAGVAVILTTRALRAKLRPAQGTTVIELDAVNLAEVPDSDPLVTITDRQLAYVIYTSGSTGKPKGVAVEHGPLTRHLQATARVYEMDETSRELPFLPFSSDGGHERWMVPLMLGGSIVLPDKPLWTPEETFAAMRRHGVNNASFPTTYVQQLAEWAEATGEAPPVRLYSFGGEGMAQATFDLFSRALKAQTLINGYGPTETIMTPMVWKVRSGTSFEGTYAPIGRAVGLRRIYVLDPDLNPVPIGVTGELYIGGDGVARGYVNRPGATAERFIPDPFGGDGGRLYASGDLARWREDGTVEFVGRVDHQVKLRGYRIEPGEIEAALRTLPGVSECAVVLRHDAGQPALVAYAVPARGARLDGAEVRRALAGLLPEHMVPSAVVVLEKMPLNANSKLDRAALPAPGFALLEVVPPSTPLEADICAMWRDTLGLPEVGVTQNFFEMGGNSMAALRILGRIRKLKPEADVAIADLFNHQTIRDLATAIERGPRPGGGQLIHLRSTGRRPILYCFPGLLVSTREYVKLVDHLGPDQPATGFICYSLAEDKGREASVTEITARYAELVRAHSKGEPCFFLGWSWGGLLAYEAARMLGSDIDLKLIGMIDVCDMDTEFAIGAIPRFAPGEREALAARVEAWLARTPMAARWHDLIGAMDALAYDQFLRFVGNSPEGLPEDGPDIGSREHTFWVLIDNALIFRRHKMLPHDCPIQPWAAADSLNRGLNLIDWRQLSRRAAPAEIIEGTTHLHIIGAPAFHARFARKLDEAMTGFEQAAE</sequence>
<dbReference type="GO" id="GO:0005737">
    <property type="term" value="C:cytoplasm"/>
    <property type="evidence" value="ECO:0007669"/>
    <property type="project" value="TreeGrafter"/>
</dbReference>
<dbReference type="Pfam" id="PF00668">
    <property type="entry name" value="Condensation"/>
    <property type="match status" value="1"/>
</dbReference>
<dbReference type="SUPFAM" id="SSF47336">
    <property type="entry name" value="ACP-like"/>
    <property type="match status" value="1"/>
</dbReference>
<dbReference type="InterPro" id="IPR000873">
    <property type="entry name" value="AMP-dep_synth/lig_dom"/>
</dbReference>
<evidence type="ECO:0000313" key="6">
    <source>
        <dbReference type="Proteomes" id="UP000000270"/>
    </source>
</evidence>
<dbReference type="Gene3D" id="3.30.300.30">
    <property type="match status" value="1"/>
</dbReference>
<organism evidence="5 6">
    <name type="scientific">Azorhizobium caulinodans (strain ATCC 43989 / DSM 5975 / JCM 20966 / LMG 6465 / NBRC 14845 / NCIMB 13405 / ORS 571)</name>
    <dbReference type="NCBI Taxonomy" id="438753"/>
    <lineage>
        <taxon>Bacteria</taxon>
        <taxon>Pseudomonadati</taxon>
        <taxon>Pseudomonadota</taxon>
        <taxon>Alphaproteobacteria</taxon>
        <taxon>Hyphomicrobiales</taxon>
        <taxon>Xanthobacteraceae</taxon>
        <taxon>Azorhizobium</taxon>
    </lineage>
</organism>
<evidence type="ECO:0000259" key="4">
    <source>
        <dbReference type="PROSITE" id="PS50075"/>
    </source>
</evidence>
<evidence type="ECO:0000256" key="3">
    <source>
        <dbReference type="ARBA" id="ARBA00022553"/>
    </source>
</evidence>
<dbReference type="FunFam" id="3.40.50.980:FF:000001">
    <property type="entry name" value="Non-ribosomal peptide synthetase"/>
    <property type="match status" value="1"/>
</dbReference>
<dbReference type="PROSITE" id="PS00012">
    <property type="entry name" value="PHOSPHOPANTETHEINE"/>
    <property type="match status" value="1"/>
</dbReference>
<dbReference type="NCBIfam" id="TIGR01733">
    <property type="entry name" value="AA-adenyl-dom"/>
    <property type="match status" value="1"/>
</dbReference>
<comment type="cofactor">
    <cofactor evidence="1">
        <name>pantetheine 4'-phosphate</name>
        <dbReference type="ChEBI" id="CHEBI:47942"/>
    </cofactor>
</comment>
<dbReference type="InterPro" id="IPR006162">
    <property type="entry name" value="Ppantetheine_attach_site"/>
</dbReference>
<dbReference type="InterPro" id="IPR020845">
    <property type="entry name" value="AMP-binding_CS"/>
</dbReference>
<dbReference type="InterPro" id="IPR020806">
    <property type="entry name" value="PKS_PP-bd"/>
</dbReference>
<dbReference type="Gene3D" id="3.30.559.30">
    <property type="entry name" value="Nonribosomal peptide synthetase, condensation domain"/>
    <property type="match status" value="1"/>
</dbReference>
<reference evidence="5 6" key="3">
    <citation type="journal article" date="2008" name="BMC Genomics">
        <title>The genome of the versatile nitrogen fixer Azorhizobium caulinodans ORS571.</title>
        <authorList>
            <person name="Lee KB."/>
            <person name="Backer P.D."/>
            <person name="Aono T."/>
            <person name="Liu CT."/>
            <person name="Suzuki S."/>
            <person name="Suzuki T."/>
            <person name="Kaneko T."/>
            <person name="Yamada M."/>
            <person name="Tabata S."/>
            <person name="Kupfer D.M."/>
            <person name="Najar F.Z."/>
            <person name="Wiley G.B."/>
            <person name="Roe B."/>
            <person name="Binnewies T.T."/>
            <person name="Ussery D.W."/>
            <person name="D'Haeze W."/>
            <person name="Herder J.D."/>
            <person name="Gevers D."/>
            <person name="Vereecke D."/>
            <person name="Holsters M."/>
            <person name="Oyaizu H."/>
        </authorList>
    </citation>
    <scope>NUCLEOTIDE SEQUENCE [LARGE SCALE GENOMIC DNA]</scope>
    <source>
        <strain evidence="6">ATCC 43989 / DSM 5975 / JCM 20966 / LMG 6465 / NBRC 14845 / NCIMB 13405 / ORS 571</strain>
    </source>
</reference>
<keyword evidence="3" id="KW-0597">Phosphoprotein</keyword>
<dbReference type="GO" id="GO:0003824">
    <property type="term" value="F:catalytic activity"/>
    <property type="evidence" value="ECO:0007669"/>
    <property type="project" value="InterPro"/>
</dbReference>
<evidence type="ECO:0000313" key="5">
    <source>
        <dbReference type="EMBL" id="BAF89244.1"/>
    </source>
</evidence>
<dbReference type="eggNOG" id="COG1020">
    <property type="taxonomic scope" value="Bacteria"/>
</dbReference>